<feature type="transmembrane region" description="Helical" evidence="5">
    <location>
        <begin position="183"/>
        <end position="204"/>
    </location>
</feature>
<keyword evidence="2 5" id="KW-0812">Transmembrane</keyword>
<feature type="transmembrane region" description="Helical" evidence="5">
    <location>
        <begin position="53"/>
        <end position="69"/>
    </location>
</feature>
<evidence type="ECO:0000256" key="1">
    <source>
        <dbReference type="ARBA" id="ARBA00004141"/>
    </source>
</evidence>
<dbReference type="InterPro" id="IPR011547">
    <property type="entry name" value="SLC26A/SulP_dom"/>
</dbReference>
<evidence type="ECO:0000256" key="3">
    <source>
        <dbReference type="ARBA" id="ARBA00022989"/>
    </source>
</evidence>
<name>A0A9Q2W2J7_9MICO</name>
<reference evidence="7" key="1">
    <citation type="submission" date="2021-05" db="EMBL/GenBank/DDBJ databases">
        <title>Whole genome sequence of Curtobacterium flaccumfaciens pv. flaccumfaciens strain CFBP 3417.</title>
        <authorList>
            <person name="Osdaghi E."/>
            <person name="Taghouti G."/>
            <person name="Portier P."/>
            <person name="Fazliarab A."/>
            <person name="Taghavi S.M."/>
            <person name="Briand M."/>
            <person name="Le-Saux M."/>
            <person name="Jacques M.-A."/>
        </authorList>
    </citation>
    <scope>NUCLEOTIDE SEQUENCE</scope>
    <source>
        <strain evidence="7">CFBP 3417</strain>
    </source>
</reference>
<evidence type="ECO:0000256" key="5">
    <source>
        <dbReference type="SAM" id="Phobius"/>
    </source>
</evidence>
<sequence>MSVITHAPTAPSVLAALRSPRMLTREVLAGIVTALALIPEAISFSVVAGVDPAVGLFSSVIIAIVISIVGGRPAMVSAAAGSVALVIAPLVRQHGIEYLVPAIVLGGVFQLLLGFLGVARLMRFIPRSVNVAFVNALAILIFTAQLPNLLGDDVPFIVWPLTALGIAIIVGFPFLTKAIPAPLIAVVVITGITMVFSVAVPTVGDEGALPTALPGFNGIVTPFSFETLQIIAPYAFGVAIVGLIETLLTAQLVDSITETGSSKWRESWGQGVANIASAFFGGTGGCAMIGQTVINVKTAGARTRISTFTAGVSVLVLTIVLHDLVAQIPMAALTAVMLMVCVATFDWHSIRPRTLRRMPLGETAVMLITVVVVVVTENLATGVLVGVVVAALVFARRVAHVVTVVREPVDDRTVRYRVRGALFFASSNDLVTRFSYAEDPEHIIIDMADAHVFDASTVAALDGVEQRFAKHGSTVEVVNLNTGSIALHGRLSGELGG</sequence>
<protein>
    <submittedName>
        <fullName evidence="7">SulP family inorganic anion transporter</fullName>
    </submittedName>
</protein>
<keyword evidence="4 5" id="KW-0472">Membrane</keyword>
<dbReference type="PANTHER" id="PTHR43310">
    <property type="entry name" value="SULFATE TRANSPORTER YBAR-RELATED"/>
    <property type="match status" value="1"/>
</dbReference>
<dbReference type="PANTHER" id="PTHR43310:SF1">
    <property type="entry name" value="SULFATE TRANSPORTER YBAR-RELATED"/>
    <property type="match status" value="1"/>
</dbReference>
<feature type="transmembrane region" description="Helical" evidence="5">
    <location>
        <begin position="98"/>
        <end position="119"/>
    </location>
</feature>
<dbReference type="RefSeq" id="WP_017888586.1">
    <property type="nucleotide sequence ID" value="NZ_JAHEWX010000001.1"/>
</dbReference>
<organism evidence="7 8">
    <name type="scientific">Curtobacterium flaccumfaciens pv. flaccumfaciens</name>
    <dbReference type="NCBI Taxonomy" id="138532"/>
    <lineage>
        <taxon>Bacteria</taxon>
        <taxon>Bacillati</taxon>
        <taxon>Actinomycetota</taxon>
        <taxon>Actinomycetes</taxon>
        <taxon>Micrococcales</taxon>
        <taxon>Microbacteriaceae</taxon>
        <taxon>Curtobacterium</taxon>
    </lineage>
</organism>
<dbReference type="EMBL" id="JAHEWX010000001">
    <property type="protein sequence ID" value="MBT1540376.1"/>
    <property type="molecule type" value="Genomic_DNA"/>
</dbReference>
<gene>
    <name evidence="7" type="ORF">KK103_01265</name>
</gene>
<feature type="domain" description="STAS" evidence="6">
    <location>
        <begin position="416"/>
        <end position="485"/>
    </location>
</feature>
<feature type="transmembrane region" description="Helical" evidence="5">
    <location>
        <begin position="131"/>
        <end position="150"/>
    </location>
</feature>
<feature type="transmembrane region" description="Helical" evidence="5">
    <location>
        <begin position="231"/>
        <end position="253"/>
    </location>
</feature>
<evidence type="ECO:0000256" key="4">
    <source>
        <dbReference type="ARBA" id="ARBA00023136"/>
    </source>
</evidence>
<feature type="transmembrane region" description="Helical" evidence="5">
    <location>
        <begin position="305"/>
        <end position="322"/>
    </location>
</feature>
<comment type="subcellular location">
    <subcellularLocation>
        <location evidence="1">Membrane</location>
        <topology evidence="1">Multi-pass membrane protein</topology>
    </subcellularLocation>
</comment>
<dbReference type="SUPFAM" id="SSF52091">
    <property type="entry name" value="SpoIIaa-like"/>
    <property type="match status" value="1"/>
</dbReference>
<keyword evidence="3 5" id="KW-1133">Transmembrane helix</keyword>
<dbReference type="InterPro" id="IPR002645">
    <property type="entry name" value="STAS_dom"/>
</dbReference>
<evidence type="ECO:0000313" key="7">
    <source>
        <dbReference type="EMBL" id="MBT1540376.1"/>
    </source>
</evidence>
<dbReference type="GO" id="GO:0016020">
    <property type="term" value="C:membrane"/>
    <property type="evidence" value="ECO:0007669"/>
    <property type="project" value="UniProtKB-SubCell"/>
</dbReference>
<dbReference type="InterPro" id="IPR036513">
    <property type="entry name" value="STAS_dom_sf"/>
</dbReference>
<dbReference type="Gene3D" id="3.30.750.24">
    <property type="entry name" value="STAS domain"/>
    <property type="match status" value="1"/>
</dbReference>
<accession>A0A9Q2W2J7</accession>
<proteinExistence type="predicted"/>
<evidence type="ECO:0000313" key="8">
    <source>
        <dbReference type="Proteomes" id="UP000709437"/>
    </source>
</evidence>
<feature type="transmembrane region" description="Helical" evidence="5">
    <location>
        <begin position="365"/>
        <end position="394"/>
    </location>
</feature>
<dbReference type="CDD" id="cd07042">
    <property type="entry name" value="STAS_SulP_like_sulfate_transporter"/>
    <property type="match status" value="1"/>
</dbReference>
<evidence type="ECO:0000259" key="6">
    <source>
        <dbReference type="PROSITE" id="PS50801"/>
    </source>
</evidence>
<feature type="transmembrane region" description="Helical" evidence="5">
    <location>
        <begin position="156"/>
        <end position="176"/>
    </location>
</feature>
<dbReference type="Pfam" id="PF01740">
    <property type="entry name" value="STAS"/>
    <property type="match status" value="1"/>
</dbReference>
<feature type="transmembrane region" description="Helical" evidence="5">
    <location>
        <begin position="27"/>
        <end position="47"/>
    </location>
</feature>
<feature type="transmembrane region" description="Helical" evidence="5">
    <location>
        <begin position="328"/>
        <end position="345"/>
    </location>
</feature>
<dbReference type="PROSITE" id="PS50801">
    <property type="entry name" value="STAS"/>
    <property type="match status" value="1"/>
</dbReference>
<dbReference type="Proteomes" id="UP000709437">
    <property type="component" value="Unassembled WGS sequence"/>
</dbReference>
<dbReference type="AlphaFoldDB" id="A0A9Q2W2J7"/>
<evidence type="ECO:0000256" key="2">
    <source>
        <dbReference type="ARBA" id="ARBA00022692"/>
    </source>
</evidence>
<dbReference type="InterPro" id="IPR052706">
    <property type="entry name" value="Membrane-Transporter-like"/>
</dbReference>
<dbReference type="Pfam" id="PF00916">
    <property type="entry name" value="Sulfate_transp"/>
    <property type="match status" value="2"/>
</dbReference>
<comment type="caution">
    <text evidence="7">The sequence shown here is derived from an EMBL/GenBank/DDBJ whole genome shotgun (WGS) entry which is preliminary data.</text>
</comment>